<dbReference type="SMART" id="SM00382">
    <property type="entry name" value="AAA"/>
    <property type="match status" value="1"/>
</dbReference>
<evidence type="ECO:0000256" key="2">
    <source>
        <dbReference type="ARBA" id="ARBA00008107"/>
    </source>
</evidence>
<evidence type="ECO:0000256" key="3">
    <source>
        <dbReference type="ARBA" id="ARBA00011738"/>
    </source>
</evidence>
<dbReference type="GO" id="GO:0016887">
    <property type="term" value="F:ATP hydrolysis activity"/>
    <property type="evidence" value="ECO:0007669"/>
    <property type="project" value="InterPro"/>
</dbReference>
<dbReference type="NCBIfam" id="TIGR02135">
    <property type="entry name" value="phoU_full"/>
    <property type="match status" value="1"/>
</dbReference>
<evidence type="ECO:0000256" key="7">
    <source>
        <dbReference type="ARBA" id="ARBA00022741"/>
    </source>
</evidence>
<gene>
    <name evidence="10" type="primary">pstB2</name>
    <name evidence="10" type="ORF">AWC38_SpisGene25225</name>
</gene>
<dbReference type="GO" id="GO:0035435">
    <property type="term" value="P:phosphate ion transmembrane transport"/>
    <property type="evidence" value="ECO:0007669"/>
    <property type="project" value="InterPro"/>
</dbReference>
<dbReference type="PANTHER" id="PTHR43423:SF1">
    <property type="entry name" value="ABC TRANSPORTER I FAMILY MEMBER 17"/>
    <property type="match status" value="1"/>
</dbReference>
<dbReference type="FunFam" id="1.20.58.220:FF:000004">
    <property type="entry name" value="Phosphate-specific transport system accessory protein PhoU"/>
    <property type="match status" value="1"/>
</dbReference>
<dbReference type="GO" id="GO:0005524">
    <property type="term" value="F:ATP binding"/>
    <property type="evidence" value="ECO:0007669"/>
    <property type="project" value="UniProtKB-KW"/>
</dbReference>
<dbReference type="InterPro" id="IPR028366">
    <property type="entry name" value="PhoU"/>
</dbReference>
<dbReference type="GO" id="GO:0005737">
    <property type="term" value="C:cytoplasm"/>
    <property type="evidence" value="ECO:0007669"/>
    <property type="project" value="UniProtKB-SubCell"/>
</dbReference>
<dbReference type="InterPro" id="IPR017871">
    <property type="entry name" value="ABC_transporter-like_CS"/>
</dbReference>
<comment type="caution">
    <text evidence="10">The sequence shown here is derived from an EMBL/GenBank/DDBJ whole genome shotgun (WGS) entry which is preliminary data.</text>
</comment>
<keyword evidence="7" id="KW-0547">Nucleotide-binding</keyword>
<name>A0A2B4R2Z5_STYPI</name>
<comment type="subcellular location">
    <subcellularLocation>
        <location evidence="1">Cytoplasm</location>
    </subcellularLocation>
</comment>
<protein>
    <submittedName>
        <fullName evidence="10">Phosphate import ATP-binding protein PstB 2</fullName>
    </submittedName>
</protein>
<proteinExistence type="inferred from homology"/>
<keyword evidence="8 10" id="KW-0067">ATP-binding</keyword>
<dbReference type="EMBL" id="LSMT01003251">
    <property type="protein sequence ID" value="PFX11199.1"/>
    <property type="molecule type" value="Genomic_DNA"/>
</dbReference>
<organism evidence="10">
    <name type="scientific">Stylophora pistillata</name>
    <name type="common">Smooth cauliflower coral</name>
    <dbReference type="NCBI Taxonomy" id="50429"/>
    <lineage>
        <taxon>Eukaryota</taxon>
        <taxon>Metazoa</taxon>
        <taxon>Cnidaria</taxon>
        <taxon>Anthozoa</taxon>
        <taxon>Hexacorallia</taxon>
        <taxon>Scleractinia</taxon>
        <taxon>Astrocoeniina</taxon>
        <taxon>Pocilloporidae</taxon>
        <taxon>Stylophora</taxon>
    </lineage>
</organism>
<reference evidence="10" key="1">
    <citation type="journal article" date="2017" name="J. ISSAAS">
        <title>Comparative analysis of the genomes of Stylophora pistillata and Acropora digitifera provides evidence for extensive differences between species of corals.</title>
        <authorList>
            <person name="Voolstra C.R."/>
            <person name="Li Y."/>
            <person name="Liew Y.J."/>
            <person name="Baumgarten S."/>
            <person name="Zoccola D."/>
            <person name="Flot J.-F."/>
            <person name="Tambutte S."/>
            <person name="Allemand D."/>
            <person name="Aranda M."/>
        </authorList>
    </citation>
    <scope>NUCLEOTIDE SEQUENCE</scope>
    <source>
        <strain evidence="10">CSM Monaco</strain>
        <tissue evidence="10">Whole animal</tissue>
    </source>
</reference>
<evidence type="ECO:0000256" key="5">
    <source>
        <dbReference type="ARBA" id="ARBA00022490"/>
    </source>
</evidence>
<evidence type="ECO:0000256" key="1">
    <source>
        <dbReference type="ARBA" id="ARBA00004496"/>
    </source>
</evidence>
<sequence length="392" mass="43622">MVNSSHTPKIKVSKLNLSYGSDQALFDIDLQIKKNDVVALIGPSGCGKSSFLRCLNRMNDAVQGVNIDGIVALDGENIYSKSIDVVQLRARVGMVFQKPNPFPKSIYDNVAYGPRIHGLYGSKAELDHIVHSSLERAGLLKEVETRLHLPGTSLSGGQQQRLCIARAIAVNPEVLLMDEPCSALDPIATARVEELIDELRETLTICMIERDTQTAQKLIQEDPLIDQMERDVESFAVRLLALRQPVAQDLRRVVACLKVSADIERLGDYAANIARRAISMKDVQKLPAINSISAMLEKVEDMFTKALEAFSKADAKAAVAIWHQDEGVDEMYTDLLRNLLTYMMEDPRNIGACTQLLFIAKHLERAGDHVTNICEMTYYMVHGEPFQPETRS</sequence>
<feature type="domain" description="ABC transporter" evidence="9">
    <location>
        <begin position="10"/>
        <end position="254"/>
    </location>
</feature>
<dbReference type="STRING" id="50429.A0A2B4R2Z5"/>
<dbReference type="InterPro" id="IPR026022">
    <property type="entry name" value="PhoU_dom"/>
</dbReference>
<dbReference type="Pfam" id="PF00005">
    <property type="entry name" value="ABC_tran"/>
    <property type="match status" value="1"/>
</dbReference>
<dbReference type="InterPro" id="IPR027417">
    <property type="entry name" value="P-loop_NTPase"/>
</dbReference>
<dbReference type="OrthoDB" id="10068533at2759"/>
<keyword evidence="5" id="KW-0963">Cytoplasm</keyword>
<dbReference type="InterPro" id="IPR003439">
    <property type="entry name" value="ABC_transporter-like_ATP-bd"/>
</dbReference>
<evidence type="ECO:0000256" key="8">
    <source>
        <dbReference type="ARBA" id="ARBA00022840"/>
    </source>
</evidence>
<dbReference type="InterPro" id="IPR003593">
    <property type="entry name" value="AAA+_ATPase"/>
</dbReference>
<dbReference type="SUPFAM" id="SSF109755">
    <property type="entry name" value="PhoU-like"/>
    <property type="match status" value="1"/>
</dbReference>
<dbReference type="PROSITE" id="PS50893">
    <property type="entry name" value="ABC_TRANSPORTER_2"/>
    <property type="match status" value="1"/>
</dbReference>
<evidence type="ECO:0000313" key="10">
    <source>
        <dbReference type="EMBL" id="PFX11199.1"/>
    </source>
</evidence>
<dbReference type="Gene3D" id="1.20.58.220">
    <property type="entry name" value="Phosphate transport system protein phou homolog 2, domain 2"/>
    <property type="match status" value="1"/>
</dbReference>
<dbReference type="PANTHER" id="PTHR43423">
    <property type="entry name" value="ABC TRANSPORTER I FAMILY MEMBER 17"/>
    <property type="match status" value="1"/>
</dbReference>
<dbReference type="GO" id="GO:0030643">
    <property type="term" value="P:intracellular phosphate ion homeostasis"/>
    <property type="evidence" value="ECO:0007669"/>
    <property type="project" value="InterPro"/>
</dbReference>
<dbReference type="PROSITE" id="PS00211">
    <property type="entry name" value="ABC_TRANSPORTER_1"/>
    <property type="match status" value="1"/>
</dbReference>
<dbReference type="GO" id="GO:0045936">
    <property type="term" value="P:negative regulation of phosphate metabolic process"/>
    <property type="evidence" value="ECO:0007669"/>
    <property type="project" value="InterPro"/>
</dbReference>
<keyword evidence="6" id="KW-0592">Phosphate transport</keyword>
<dbReference type="AlphaFoldDB" id="A0A2B4R2Z5"/>
<accession>A0A2B4R2Z5</accession>
<dbReference type="Gene3D" id="3.40.50.300">
    <property type="entry name" value="P-loop containing nucleotide triphosphate hydrolases"/>
    <property type="match status" value="1"/>
</dbReference>
<evidence type="ECO:0000256" key="4">
    <source>
        <dbReference type="ARBA" id="ARBA00022448"/>
    </source>
</evidence>
<dbReference type="CDD" id="cd03260">
    <property type="entry name" value="ABC_PstB_phosphate_transporter"/>
    <property type="match status" value="1"/>
</dbReference>
<dbReference type="GO" id="GO:0005315">
    <property type="term" value="F:phosphate transmembrane transporter activity"/>
    <property type="evidence" value="ECO:0007669"/>
    <property type="project" value="InterPro"/>
</dbReference>
<dbReference type="Pfam" id="PF01895">
    <property type="entry name" value="PhoU"/>
    <property type="match status" value="2"/>
</dbReference>
<dbReference type="InterPro" id="IPR038078">
    <property type="entry name" value="PhoU-like_sf"/>
</dbReference>
<evidence type="ECO:0000256" key="6">
    <source>
        <dbReference type="ARBA" id="ARBA00022592"/>
    </source>
</evidence>
<dbReference type="InterPro" id="IPR005670">
    <property type="entry name" value="PstB-like"/>
</dbReference>
<dbReference type="GO" id="GO:0016020">
    <property type="term" value="C:membrane"/>
    <property type="evidence" value="ECO:0007669"/>
    <property type="project" value="InterPro"/>
</dbReference>
<dbReference type="SUPFAM" id="SSF52540">
    <property type="entry name" value="P-loop containing nucleoside triphosphate hydrolases"/>
    <property type="match status" value="1"/>
</dbReference>
<comment type="similarity">
    <text evidence="2">Belongs to the PhoU family.</text>
</comment>
<evidence type="ECO:0000259" key="9">
    <source>
        <dbReference type="PROSITE" id="PS50893"/>
    </source>
</evidence>
<comment type="subunit">
    <text evidence="3">Homodimer.</text>
</comment>
<keyword evidence="4" id="KW-0813">Transport</keyword>